<dbReference type="Proteomes" id="UP000027920">
    <property type="component" value="Unassembled WGS sequence"/>
</dbReference>
<accession>A0A072P0W1</accession>
<dbReference type="PANTHER" id="PTHR43233:SF1">
    <property type="entry name" value="FAMILY N-ACETYLTRANSFERASE, PUTATIVE (AFU_ORTHOLOGUE AFUA_6G03350)-RELATED"/>
    <property type="match status" value="1"/>
</dbReference>
<dbReference type="OrthoDB" id="10039976at2759"/>
<dbReference type="VEuPathDB" id="FungiDB:A1O9_10750"/>
<dbReference type="GO" id="GO:0016747">
    <property type="term" value="F:acyltransferase activity, transferring groups other than amino-acyl groups"/>
    <property type="evidence" value="ECO:0007669"/>
    <property type="project" value="InterPro"/>
</dbReference>
<evidence type="ECO:0000259" key="1">
    <source>
        <dbReference type="PROSITE" id="PS51186"/>
    </source>
</evidence>
<evidence type="ECO:0000313" key="2">
    <source>
        <dbReference type="EMBL" id="KEF53302.1"/>
    </source>
</evidence>
<dbReference type="SUPFAM" id="SSF55729">
    <property type="entry name" value="Acyl-CoA N-acyltransferases (Nat)"/>
    <property type="match status" value="1"/>
</dbReference>
<dbReference type="InterPro" id="IPR016181">
    <property type="entry name" value="Acyl_CoA_acyltransferase"/>
</dbReference>
<dbReference type="Gene3D" id="3.40.630.30">
    <property type="match status" value="1"/>
</dbReference>
<gene>
    <name evidence="2" type="ORF">A1O9_10750</name>
</gene>
<dbReference type="AlphaFoldDB" id="A0A072P0W1"/>
<sequence length="91" mass="10381">LIGISRWISDFVTVAYLTDVYLLPAYRSCGLGKWMMSCVDETFRSMEHFRGMILIVNHGSGEESLYRKYLGMEDLESPAILLDRKGRGSAR</sequence>
<dbReference type="Pfam" id="PF00583">
    <property type="entry name" value="Acetyltransf_1"/>
    <property type="match status" value="1"/>
</dbReference>
<dbReference type="STRING" id="1182545.A0A072P0W1"/>
<evidence type="ECO:0000313" key="3">
    <source>
        <dbReference type="Proteomes" id="UP000027920"/>
    </source>
</evidence>
<dbReference type="EMBL" id="AMGV01000014">
    <property type="protein sequence ID" value="KEF53302.1"/>
    <property type="molecule type" value="Genomic_DNA"/>
</dbReference>
<dbReference type="GeneID" id="25285654"/>
<name>A0A072P0W1_9EURO</name>
<proteinExistence type="predicted"/>
<organism evidence="2 3">
    <name type="scientific">Exophiala aquamarina CBS 119918</name>
    <dbReference type="NCBI Taxonomy" id="1182545"/>
    <lineage>
        <taxon>Eukaryota</taxon>
        <taxon>Fungi</taxon>
        <taxon>Dikarya</taxon>
        <taxon>Ascomycota</taxon>
        <taxon>Pezizomycotina</taxon>
        <taxon>Eurotiomycetes</taxon>
        <taxon>Chaetothyriomycetidae</taxon>
        <taxon>Chaetothyriales</taxon>
        <taxon>Herpotrichiellaceae</taxon>
        <taxon>Exophiala</taxon>
    </lineage>
</organism>
<reference evidence="2 3" key="1">
    <citation type="submission" date="2013-03" db="EMBL/GenBank/DDBJ databases">
        <title>The Genome Sequence of Exophiala aquamarina CBS 119918.</title>
        <authorList>
            <consortium name="The Broad Institute Genomics Platform"/>
            <person name="Cuomo C."/>
            <person name="de Hoog S."/>
            <person name="Gorbushina A."/>
            <person name="Walker B."/>
            <person name="Young S.K."/>
            <person name="Zeng Q."/>
            <person name="Gargeya S."/>
            <person name="Fitzgerald M."/>
            <person name="Haas B."/>
            <person name="Abouelleil A."/>
            <person name="Allen A.W."/>
            <person name="Alvarado L."/>
            <person name="Arachchi H.M."/>
            <person name="Berlin A.M."/>
            <person name="Chapman S.B."/>
            <person name="Gainer-Dewar J."/>
            <person name="Goldberg J."/>
            <person name="Griggs A."/>
            <person name="Gujja S."/>
            <person name="Hansen M."/>
            <person name="Howarth C."/>
            <person name="Imamovic A."/>
            <person name="Ireland A."/>
            <person name="Larimer J."/>
            <person name="McCowan C."/>
            <person name="Murphy C."/>
            <person name="Pearson M."/>
            <person name="Poon T.W."/>
            <person name="Priest M."/>
            <person name="Roberts A."/>
            <person name="Saif S."/>
            <person name="Shea T."/>
            <person name="Sisk P."/>
            <person name="Sykes S."/>
            <person name="Wortman J."/>
            <person name="Nusbaum C."/>
            <person name="Birren B."/>
        </authorList>
    </citation>
    <scope>NUCLEOTIDE SEQUENCE [LARGE SCALE GENOMIC DNA]</scope>
    <source>
        <strain evidence="2 3">CBS 119918</strain>
    </source>
</reference>
<dbReference type="PROSITE" id="PS51186">
    <property type="entry name" value="GNAT"/>
    <property type="match status" value="1"/>
</dbReference>
<dbReference type="CDD" id="cd04301">
    <property type="entry name" value="NAT_SF"/>
    <property type="match status" value="1"/>
</dbReference>
<dbReference type="RefSeq" id="XP_013255892.1">
    <property type="nucleotide sequence ID" value="XM_013400438.1"/>
</dbReference>
<protein>
    <recommendedName>
        <fullName evidence="1">N-acetyltransferase domain-containing protein</fullName>
    </recommendedName>
</protein>
<feature type="non-terminal residue" evidence="2">
    <location>
        <position position="1"/>
    </location>
</feature>
<dbReference type="HOGENOM" id="CLU_2335208_0_0_1"/>
<dbReference type="PANTHER" id="PTHR43233">
    <property type="entry name" value="FAMILY N-ACETYLTRANSFERASE, PUTATIVE (AFU_ORTHOLOGUE AFUA_6G03350)-RELATED"/>
    <property type="match status" value="1"/>
</dbReference>
<keyword evidence="3" id="KW-1185">Reference proteome</keyword>
<dbReference type="InterPro" id="IPR000182">
    <property type="entry name" value="GNAT_dom"/>
</dbReference>
<dbReference type="InterPro" id="IPR053144">
    <property type="entry name" value="Acetyltransferase_Butenolide"/>
</dbReference>
<feature type="domain" description="N-acetyltransferase" evidence="1">
    <location>
        <begin position="1"/>
        <end position="91"/>
    </location>
</feature>
<comment type="caution">
    <text evidence="2">The sequence shown here is derived from an EMBL/GenBank/DDBJ whole genome shotgun (WGS) entry which is preliminary data.</text>
</comment>